<dbReference type="AlphaFoldDB" id="A0A7X6D313"/>
<feature type="transmembrane region" description="Helical" evidence="2">
    <location>
        <begin position="117"/>
        <end position="136"/>
    </location>
</feature>
<dbReference type="EMBL" id="JAAVJD010000137">
    <property type="protein sequence ID" value="NJQ07180.1"/>
    <property type="molecule type" value="Genomic_DNA"/>
</dbReference>
<keyword evidence="2" id="KW-0472">Membrane</keyword>
<keyword evidence="2" id="KW-0812">Transmembrane</keyword>
<feature type="transmembrane region" description="Helical" evidence="2">
    <location>
        <begin position="31"/>
        <end position="49"/>
    </location>
</feature>
<dbReference type="PANTHER" id="PTHR42736">
    <property type="entry name" value="PROTEIN-GLUTAMINE GAMMA-GLUTAMYLTRANSFERASE"/>
    <property type="match status" value="1"/>
</dbReference>
<dbReference type="InterPro" id="IPR052901">
    <property type="entry name" value="Bact_TGase-like"/>
</dbReference>
<keyword evidence="5" id="KW-1185">Reference proteome</keyword>
<dbReference type="InterPro" id="IPR038765">
    <property type="entry name" value="Papain-like_cys_pep_sf"/>
</dbReference>
<feature type="domain" description="Transglutaminase-like" evidence="3">
    <location>
        <begin position="482"/>
        <end position="552"/>
    </location>
</feature>
<evidence type="ECO:0000313" key="5">
    <source>
        <dbReference type="Proteomes" id="UP000578686"/>
    </source>
</evidence>
<reference evidence="4 5" key="1">
    <citation type="submission" date="2020-03" db="EMBL/GenBank/DDBJ databases">
        <title>Draft genome of Streptomyces sp. ventii, isolated from the Axial Seamount in the Pacific Ocean, and resequencing of the two type strains Streptomyces lonarensis strain NCL 716 and Streptomyces bohaiensis strain 11A07.</title>
        <authorList>
            <person name="Loughran R.M."/>
            <person name="Pfannmuller K.M."/>
            <person name="Wasson B.J."/>
            <person name="Deadmond M.C."/>
            <person name="Paddock B.E."/>
            <person name="Koyack M.J."/>
            <person name="Gallegos D.A."/>
            <person name="Mitchell E.A."/>
            <person name="Ushijima B."/>
            <person name="Saw J.H."/>
            <person name="Mcphail K.L."/>
            <person name="Videau P."/>
        </authorList>
    </citation>
    <scope>NUCLEOTIDE SEQUENCE [LARGE SCALE GENOMIC DNA]</scope>
    <source>
        <strain evidence="4 5">NCL716</strain>
    </source>
</reference>
<feature type="transmembrane region" description="Helical" evidence="2">
    <location>
        <begin position="628"/>
        <end position="651"/>
    </location>
</feature>
<feature type="transmembrane region" description="Helical" evidence="2">
    <location>
        <begin position="143"/>
        <end position="161"/>
    </location>
</feature>
<keyword evidence="2" id="KW-1133">Transmembrane helix</keyword>
<evidence type="ECO:0000313" key="4">
    <source>
        <dbReference type="EMBL" id="NJQ07180.1"/>
    </source>
</evidence>
<protein>
    <submittedName>
        <fullName evidence="4">Transglutaminase domain-containing protein</fullName>
    </submittedName>
</protein>
<evidence type="ECO:0000259" key="3">
    <source>
        <dbReference type="SMART" id="SM00460"/>
    </source>
</evidence>
<dbReference type="InterPro" id="IPR025403">
    <property type="entry name" value="TgpA-like_C"/>
</dbReference>
<dbReference type="SMART" id="SM00460">
    <property type="entry name" value="TGc"/>
    <property type="match status" value="1"/>
</dbReference>
<name>A0A7X6D313_9ACTN</name>
<accession>A0A7X6D313</accession>
<gene>
    <name evidence="4" type="ORF">HCN56_16710</name>
</gene>
<feature type="transmembrane region" description="Helical" evidence="2">
    <location>
        <begin position="223"/>
        <end position="241"/>
    </location>
</feature>
<feature type="region of interest" description="Disordered" evidence="1">
    <location>
        <begin position="550"/>
        <end position="604"/>
    </location>
</feature>
<dbReference type="InterPro" id="IPR021878">
    <property type="entry name" value="TgpA_N"/>
</dbReference>
<dbReference type="Pfam" id="PF13559">
    <property type="entry name" value="DUF4129"/>
    <property type="match status" value="1"/>
</dbReference>
<dbReference type="SUPFAM" id="SSF54001">
    <property type="entry name" value="Cysteine proteinases"/>
    <property type="match status" value="1"/>
</dbReference>
<sequence>MGGRGRITAVAWAATMATAFALLPLVEDRGWFLQAGLLLALVSGVGALARWGEVNAALTTAAQLLTAVLLLTLTTVPEYALLGLVPGPEAIGELGVLYSLGAQDVGSYASPAPVTEGIRLMLLTGVLAVGVIVDLLAVTLRSAAAAGLPLLAMYSAATGIAQEGTAWIYFVVAAGGFLVLLLTESATRVSAWGRFFPGPLGQGGGEPGAARQRVPRLRTGHRIGAAALGVAVAAPLMLPALGEGLVSPPTRGGSGSGDSDIGTIAVNPVVALQDQLNQPSDRTVLTYETDSDRPGDLYLRLVSLDRFDGRRWFSSENILDPIPDTPWPVAGLGDEVEQAEAVTTITAEPEYAQRSLPVPVPAQEITADGSWAYDAYSRTLVAGRGESSAGLEYEVRHLLIEPTAAQLAQAPEPVSTVITDDFTRVPADLPPLVAQTAAEVTAEATSNYERAVALQRWFTSEGDFTYNTDVASGTGTEAVANFLQAREGFCIHFAFAMAAMARTLDIPAQVSVGFTPGARQADGSYAVGLHNAHAWPELYFEGVGWTRFEPTPGQGSAPAWTRPEAESADRPESETEEPETGTTTPETEEEEPAPAPEEPQRCDPMLEPEACEVPVTAEASGSDTAFAVWPWIWGALGAAVPAALALTPWFWRRRERGRRLAPGAGVMAAWEELLDSAWDIGSPPVPAETPRQGAQRVVRAGQLAEAPSAAVHRVADAVERELYAPRPAAAGSAGGAAVAEDVRTAVAAMRTVPESPAARTRVALFPASAVRVTRAASQRARAVRAEAAGRARRIAPRLSRTRG</sequence>
<dbReference type="RefSeq" id="WP_167971966.1">
    <property type="nucleotide sequence ID" value="NZ_BHZG01000181.1"/>
</dbReference>
<feature type="transmembrane region" description="Helical" evidence="2">
    <location>
        <begin position="56"/>
        <end position="76"/>
    </location>
</feature>
<dbReference type="Pfam" id="PF11992">
    <property type="entry name" value="TgpA_N"/>
    <property type="match status" value="1"/>
</dbReference>
<dbReference type="Pfam" id="PF01841">
    <property type="entry name" value="Transglut_core"/>
    <property type="match status" value="1"/>
</dbReference>
<proteinExistence type="predicted"/>
<dbReference type="Gene3D" id="3.10.620.30">
    <property type="match status" value="1"/>
</dbReference>
<dbReference type="Proteomes" id="UP000578686">
    <property type="component" value="Unassembled WGS sequence"/>
</dbReference>
<feature type="compositionally biased region" description="Basic and acidic residues" evidence="1">
    <location>
        <begin position="563"/>
        <end position="573"/>
    </location>
</feature>
<dbReference type="InterPro" id="IPR002931">
    <property type="entry name" value="Transglutaminase-like"/>
</dbReference>
<organism evidence="4 5">
    <name type="scientific">Streptomyces lonarensis</name>
    <dbReference type="NCBI Taxonomy" id="700599"/>
    <lineage>
        <taxon>Bacteria</taxon>
        <taxon>Bacillati</taxon>
        <taxon>Actinomycetota</taxon>
        <taxon>Actinomycetes</taxon>
        <taxon>Kitasatosporales</taxon>
        <taxon>Streptomycetaceae</taxon>
        <taxon>Streptomyces</taxon>
    </lineage>
</organism>
<comment type="caution">
    <text evidence="4">The sequence shown here is derived from an EMBL/GenBank/DDBJ whole genome shotgun (WGS) entry which is preliminary data.</text>
</comment>
<evidence type="ECO:0000256" key="1">
    <source>
        <dbReference type="SAM" id="MobiDB-lite"/>
    </source>
</evidence>
<feature type="transmembrane region" description="Helical" evidence="2">
    <location>
        <begin position="7"/>
        <end position="25"/>
    </location>
</feature>
<dbReference type="PANTHER" id="PTHR42736:SF1">
    <property type="entry name" value="PROTEIN-GLUTAMINE GAMMA-GLUTAMYLTRANSFERASE"/>
    <property type="match status" value="1"/>
</dbReference>
<feature type="transmembrane region" description="Helical" evidence="2">
    <location>
        <begin position="167"/>
        <end position="186"/>
    </location>
</feature>
<evidence type="ECO:0000256" key="2">
    <source>
        <dbReference type="SAM" id="Phobius"/>
    </source>
</evidence>